<keyword evidence="3" id="KW-1185">Reference proteome</keyword>
<proteinExistence type="predicted"/>
<name>A0A833RPB4_PHYIN</name>
<dbReference type="EMBL" id="WSZM01000795">
    <property type="protein sequence ID" value="KAF4029607.1"/>
    <property type="molecule type" value="Genomic_DNA"/>
</dbReference>
<protein>
    <submittedName>
        <fullName evidence="1">Uncharacterized protein</fullName>
    </submittedName>
</protein>
<dbReference type="Proteomes" id="UP000704712">
    <property type="component" value="Unassembled WGS sequence"/>
</dbReference>
<evidence type="ECO:0000313" key="1">
    <source>
        <dbReference type="EMBL" id="KAF4029607.1"/>
    </source>
</evidence>
<comment type="caution">
    <text evidence="1">The sequence shown here is derived from an EMBL/GenBank/DDBJ whole genome shotgun (WGS) entry which is preliminary data.</text>
</comment>
<dbReference type="AlphaFoldDB" id="A0A833RPB4"/>
<organism evidence="1 3">
    <name type="scientific">Phytophthora infestans</name>
    <name type="common">Potato late blight agent</name>
    <name type="synonym">Botrytis infestans</name>
    <dbReference type="NCBI Taxonomy" id="4787"/>
    <lineage>
        <taxon>Eukaryota</taxon>
        <taxon>Sar</taxon>
        <taxon>Stramenopiles</taxon>
        <taxon>Oomycota</taxon>
        <taxon>Peronosporomycetes</taxon>
        <taxon>Peronosporales</taxon>
        <taxon>Peronosporaceae</taxon>
        <taxon>Phytophthora</taxon>
    </lineage>
</organism>
<sequence length="77" mass="8204">MTRDAGEDVVDAPEAIQEASQVFEGTEECVALVCEGSSQEEEKEESGGIESGVEAAINVLHPLTGHDGELATEREMR</sequence>
<gene>
    <name evidence="1" type="ORF">GN244_ATG18702</name>
    <name evidence="2" type="ORF">GN958_ATG11919</name>
</gene>
<reference evidence="1" key="1">
    <citation type="submission" date="2020-04" db="EMBL/GenBank/DDBJ databases">
        <title>Hybrid Assembly of Korean Phytophthora infestans isolates.</title>
        <authorList>
            <person name="Prokchorchik M."/>
            <person name="Lee Y."/>
            <person name="Seo J."/>
            <person name="Cho J.-H."/>
            <person name="Park Y.-E."/>
            <person name="Jang D.-C."/>
            <person name="Im J.-S."/>
            <person name="Choi J.-G."/>
            <person name="Park H.-J."/>
            <person name="Lee G.-B."/>
            <person name="Lee Y.-G."/>
            <person name="Hong S.-Y."/>
            <person name="Cho K."/>
            <person name="Sohn K.H."/>
        </authorList>
    </citation>
    <scope>NUCLEOTIDE SEQUENCE</scope>
    <source>
        <strain evidence="1">KR_1_A1</strain>
        <strain evidence="2">KR_2_A2</strain>
    </source>
</reference>
<dbReference type="Proteomes" id="UP000602510">
    <property type="component" value="Unassembled WGS sequence"/>
</dbReference>
<evidence type="ECO:0000313" key="2">
    <source>
        <dbReference type="EMBL" id="KAF4138962.1"/>
    </source>
</evidence>
<dbReference type="EMBL" id="JAACNO010001608">
    <property type="protein sequence ID" value="KAF4138962.1"/>
    <property type="molecule type" value="Genomic_DNA"/>
</dbReference>
<evidence type="ECO:0000313" key="3">
    <source>
        <dbReference type="Proteomes" id="UP000602510"/>
    </source>
</evidence>
<accession>A0A833RPB4</accession>